<dbReference type="Proteomes" id="UP000237105">
    <property type="component" value="Unassembled WGS sequence"/>
</dbReference>
<evidence type="ECO:0000313" key="3">
    <source>
        <dbReference type="Proteomes" id="UP000237105"/>
    </source>
</evidence>
<feature type="compositionally biased region" description="Basic and acidic residues" evidence="1">
    <location>
        <begin position="57"/>
        <end position="67"/>
    </location>
</feature>
<reference evidence="3" key="1">
    <citation type="submission" date="2016-06" db="EMBL/GenBank/DDBJ databases">
        <title>Parallel loss of symbiosis genes in relatives of nitrogen-fixing non-legume Parasponia.</title>
        <authorList>
            <person name="Van Velzen R."/>
            <person name="Holmer R."/>
            <person name="Bu F."/>
            <person name="Rutten L."/>
            <person name="Van Zeijl A."/>
            <person name="Liu W."/>
            <person name="Santuari L."/>
            <person name="Cao Q."/>
            <person name="Sharma T."/>
            <person name="Shen D."/>
            <person name="Roswanjaya Y."/>
            <person name="Wardhani T."/>
            <person name="Kalhor M.S."/>
            <person name="Jansen J."/>
            <person name="Van den Hoogen J."/>
            <person name="Gungor B."/>
            <person name="Hartog M."/>
            <person name="Hontelez J."/>
            <person name="Verver J."/>
            <person name="Yang W.-C."/>
            <person name="Schijlen E."/>
            <person name="Repin R."/>
            <person name="Schilthuizen M."/>
            <person name="Schranz E."/>
            <person name="Heidstra R."/>
            <person name="Miyata K."/>
            <person name="Fedorova E."/>
            <person name="Kohlen W."/>
            <person name="Bisseling T."/>
            <person name="Smit S."/>
            <person name="Geurts R."/>
        </authorList>
    </citation>
    <scope>NUCLEOTIDE SEQUENCE [LARGE SCALE GENOMIC DNA]</scope>
    <source>
        <strain evidence="3">cv. WU1-14</strain>
    </source>
</reference>
<evidence type="ECO:0000313" key="2">
    <source>
        <dbReference type="EMBL" id="PON35018.1"/>
    </source>
</evidence>
<accession>A0A2P5AEP8</accession>
<protein>
    <submittedName>
        <fullName evidence="2">Uncharacterized protein</fullName>
    </submittedName>
</protein>
<evidence type="ECO:0000256" key="1">
    <source>
        <dbReference type="SAM" id="MobiDB-lite"/>
    </source>
</evidence>
<organism evidence="2 3">
    <name type="scientific">Parasponia andersonii</name>
    <name type="common">Sponia andersonii</name>
    <dbReference type="NCBI Taxonomy" id="3476"/>
    <lineage>
        <taxon>Eukaryota</taxon>
        <taxon>Viridiplantae</taxon>
        <taxon>Streptophyta</taxon>
        <taxon>Embryophyta</taxon>
        <taxon>Tracheophyta</taxon>
        <taxon>Spermatophyta</taxon>
        <taxon>Magnoliopsida</taxon>
        <taxon>eudicotyledons</taxon>
        <taxon>Gunneridae</taxon>
        <taxon>Pentapetalae</taxon>
        <taxon>rosids</taxon>
        <taxon>fabids</taxon>
        <taxon>Rosales</taxon>
        <taxon>Cannabaceae</taxon>
        <taxon>Parasponia</taxon>
    </lineage>
</organism>
<feature type="region of interest" description="Disordered" evidence="1">
    <location>
        <begin position="27"/>
        <end position="67"/>
    </location>
</feature>
<keyword evidence="3" id="KW-1185">Reference proteome</keyword>
<comment type="caution">
    <text evidence="2">The sequence shown here is derived from an EMBL/GenBank/DDBJ whole genome shotgun (WGS) entry which is preliminary data.</text>
</comment>
<name>A0A2P5AEP8_PARAD</name>
<feature type="compositionally biased region" description="Acidic residues" evidence="1">
    <location>
        <begin position="30"/>
        <end position="39"/>
    </location>
</feature>
<dbReference type="EMBL" id="JXTB01000631">
    <property type="protein sequence ID" value="PON35018.1"/>
    <property type="molecule type" value="Genomic_DNA"/>
</dbReference>
<gene>
    <name evidence="2" type="ORF">PanWU01x14_339470</name>
</gene>
<dbReference type="AlphaFoldDB" id="A0A2P5AEP8"/>
<proteinExistence type="predicted"/>
<sequence length="67" mass="7740">MNYSSTHCPPNDETERQQEREFLGKGIYVDVEETEDESTDNPPTLRRRSISTPTDGPTKEEKKIKVE</sequence>